<dbReference type="AlphaFoldDB" id="A0AAI9P8I6"/>
<name>A0AAI9P8I6_AERCA</name>
<protein>
    <submittedName>
        <fullName evidence="1">Uncharacterized protein</fullName>
    </submittedName>
</protein>
<comment type="caution">
    <text evidence="1">The sequence shown here is derived from an EMBL/GenBank/DDBJ whole genome shotgun (WGS) entry which is preliminary data.</text>
</comment>
<accession>A0AAI9P8I6</accession>
<gene>
    <name evidence="1" type="ORF">KAM348_06410</name>
</gene>
<dbReference type="Proteomes" id="UP000887009">
    <property type="component" value="Unassembled WGS sequence"/>
</dbReference>
<dbReference type="RefSeq" id="WP_223919428.1">
    <property type="nucleotide sequence ID" value="NZ_BPNL01000005.1"/>
</dbReference>
<organism evidence="1 2">
    <name type="scientific">Aeromonas caviae</name>
    <name type="common">Aeromonas punctata</name>
    <dbReference type="NCBI Taxonomy" id="648"/>
    <lineage>
        <taxon>Bacteria</taxon>
        <taxon>Pseudomonadati</taxon>
        <taxon>Pseudomonadota</taxon>
        <taxon>Gammaproteobacteria</taxon>
        <taxon>Aeromonadales</taxon>
        <taxon>Aeromonadaceae</taxon>
        <taxon>Aeromonas</taxon>
    </lineage>
</organism>
<sequence length="51" mass="5349">MNALVAGIRFPFDLASLSRGPLRYRILGALASDNRFITTSLVGVGMAGQGP</sequence>
<evidence type="ECO:0000313" key="1">
    <source>
        <dbReference type="EMBL" id="GJA53218.1"/>
    </source>
</evidence>
<dbReference type="EMBL" id="BPNL01000005">
    <property type="protein sequence ID" value="GJA53218.1"/>
    <property type="molecule type" value="Genomic_DNA"/>
</dbReference>
<reference evidence="1" key="1">
    <citation type="submission" date="2021-07" db="EMBL/GenBank/DDBJ databases">
        <title>Draft genome sequence of carbapenem-resistant Aeromonas spp. in Japan.</title>
        <authorList>
            <person name="Maehana S."/>
            <person name="Suzuki M."/>
            <person name="Kitasato H."/>
        </authorList>
    </citation>
    <scope>NUCLEOTIDE SEQUENCE</scope>
    <source>
        <strain evidence="1">KAM348</strain>
    </source>
</reference>
<proteinExistence type="predicted"/>
<evidence type="ECO:0000313" key="2">
    <source>
        <dbReference type="Proteomes" id="UP000887009"/>
    </source>
</evidence>